<gene>
    <name evidence="1" type="ORF">HYS17_08350</name>
</gene>
<evidence type="ECO:0000313" key="1">
    <source>
        <dbReference type="EMBL" id="QQG35533.1"/>
    </source>
</evidence>
<accession>A0A7T5R0Z8</accession>
<dbReference type="AlphaFoldDB" id="A0A7T5R0Z8"/>
<organism evidence="1 2">
    <name type="scientific">Micavibrio aeruginosavorus</name>
    <dbReference type="NCBI Taxonomy" id="349221"/>
    <lineage>
        <taxon>Bacteria</taxon>
        <taxon>Pseudomonadati</taxon>
        <taxon>Bdellovibrionota</taxon>
        <taxon>Bdellovibrionia</taxon>
        <taxon>Bdellovibrionales</taxon>
        <taxon>Pseudobdellovibrionaceae</taxon>
        <taxon>Micavibrio</taxon>
    </lineage>
</organism>
<dbReference type="Proteomes" id="UP000595362">
    <property type="component" value="Chromosome"/>
</dbReference>
<name>A0A7T5R0Z8_9BACT</name>
<sequence>MSAMKDDWKRAIRAWNAYPAHEETIDVPALQRLLEAQNRIYSHLGSQGEEFLELMRLASPHESYDPELESMAARYDSHASEGALAHAITYGPLALRDPHGLFQTRTHEFVHAIHCHTLAPFQAIPGNHHSPVILSPADACLLMELAERAAFTIERLFKLKHKMALRPNAEVSAMEYGFLHSPDITIPQHAASYLENIALGHDNYTGLMYYRDMALDIYQADILRREQTSTAYPPVIARLSAADILATGHLLGLDLFAPQPFIPAYSTDSLPVTNQQDMKLQHLENWIGITRQQDLPTLAEALSDLGYTEEGYLREQQKLQKRGRPYTVKDQIKGFRL</sequence>
<dbReference type="EMBL" id="CP066681">
    <property type="protein sequence ID" value="QQG35533.1"/>
    <property type="molecule type" value="Genomic_DNA"/>
</dbReference>
<proteinExistence type="predicted"/>
<protein>
    <submittedName>
        <fullName evidence="1">Uncharacterized protein</fullName>
    </submittedName>
</protein>
<evidence type="ECO:0000313" key="2">
    <source>
        <dbReference type="Proteomes" id="UP000595362"/>
    </source>
</evidence>
<reference evidence="1 2" key="1">
    <citation type="submission" date="2020-07" db="EMBL/GenBank/DDBJ databases">
        <title>Huge and variable diversity of episymbiotic CPR bacteria and DPANN archaea in groundwater ecosystems.</title>
        <authorList>
            <person name="He C.Y."/>
            <person name="Keren R."/>
            <person name="Whittaker M."/>
            <person name="Farag I.F."/>
            <person name="Doudna J."/>
            <person name="Cate J.H.D."/>
            <person name="Banfield J.F."/>
        </authorList>
    </citation>
    <scope>NUCLEOTIDE SEQUENCE [LARGE SCALE GENOMIC DNA]</scope>
    <source>
        <strain evidence="1">NC_groundwater_70_Ag_B-0.1um_54_66</strain>
    </source>
</reference>